<proteinExistence type="predicted"/>
<dbReference type="Pfam" id="PF00891">
    <property type="entry name" value="Methyltransf_2"/>
    <property type="match status" value="1"/>
</dbReference>
<dbReference type="Gene3D" id="3.40.50.150">
    <property type="entry name" value="Vaccinia Virus protein VP39"/>
    <property type="match status" value="1"/>
</dbReference>
<evidence type="ECO:0000259" key="4">
    <source>
        <dbReference type="Pfam" id="PF00891"/>
    </source>
</evidence>
<keyword evidence="3" id="KW-0949">S-adenosyl-L-methionine</keyword>
<comment type="caution">
    <text evidence="6">The sequence shown here is derived from an EMBL/GenBank/DDBJ whole genome shotgun (WGS) entry which is preliminary data.</text>
</comment>
<organism evidence="6 7">
    <name type="scientific">Chaetomium fimeti</name>
    <dbReference type="NCBI Taxonomy" id="1854472"/>
    <lineage>
        <taxon>Eukaryota</taxon>
        <taxon>Fungi</taxon>
        <taxon>Dikarya</taxon>
        <taxon>Ascomycota</taxon>
        <taxon>Pezizomycotina</taxon>
        <taxon>Sordariomycetes</taxon>
        <taxon>Sordariomycetidae</taxon>
        <taxon>Sordariales</taxon>
        <taxon>Chaetomiaceae</taxon>
        <taxon>Chaetomium</taxon>
    </lineage>
</organism>
<dbReference type="Gene3D" id="1.10.10.10">
    <property type="entry name" value="Winged helix-like DNA-binding domain superfamily/Winged helix DNA-binding domain"/>
    <property type="match status" value="1"/>
</dbReference>
<sequence>MAGPDQEPADLITQLNNLTAKLSAGNDETARREALRLSRQLTTCLEDPVNIAVDLAFSPFLPTAARIAIELHLFEYIATAEVPLSSGDLAFLSEAEELLIIRILRPLAAIGFVKEDGEQRWVATALTKAMATEEIAAGHRMVGEMIVGAAIKAPKYLREAGYHCPTDPQNGFMQYAFQTKLNTFQLFSSMPRVFQDFNTFMGNTMGARSYWVDWFPVRDHLLNGFVKDEDSALVVDVGAGKGHDLAAFHSAYPNQGRLVLQELRSMIENGAVAGLDPAIELMSYDFFTEQPVKGARAYFFHHILHDWPDHICLQILAQVKAAMKPGYSKLLIHEMLIPEQGASTFHAMLDMTMMCFNAGMERTEKQWRALLEKAGLKVVKFWLPTQTDADGIVEAILEEETEAILEEKTEAILEEKTEAMLEERTDRSFRPI</sequence>
<dbReference type="InterPro" id="IPR016461">
    <property type="entry name" value="COMT-like"/>
</dbReference>
<dbReference type="GeneID" id="87834600"/>
<dbReference type="InterPro" id="IPR012967">
    <property type="entry name" value="COMT_dimerisation"/>
</dbReference>
<dbReference type="PANTHER" id="PTHR43712:SF1">
    <property type="entry name" value="HYPOTHETICAL O-METHYLTRANSFERASE (EUROFUNG)-RELATED"/>
    <property type="match status" value="1"/>
</dbReference>
<dbReference type="GO" id="GO:0046983">
    <property type="term" value="F:protein dimerization activity"/>
    <property type="evidence" value="ECO:0007669"/>
    <property type="project" value="InterPro"/>
</dbReference>
<dbReference type="PROSITE" id="PS51683">
    <property type="entry name" value="SAM_OMT_II"/>
    <property type="match status" value="1"/>
</dbReference>
<dbReference type="EMBL" id="JAUEPN010000002">
    <property type="protein sequence ID" value="KAK3299479.1"/>
    <property type="molecule type" value="Genomic_DNA"/>
</dbReference>
<evidence type="ECO:0000259" key="5">
    <source>
        <dbReference type="Pfam" id="PF08100"/>
    </source>
</evidence>
<dbReference type="RefSeq" id="XP_062662993.1">
    <property type="nucleotide sequence ID" value="XM_062797652.1"/>
</dbReference>
<evidence type="ECO:0000256" key="2">
    <source>
        <dbReference type="ARBA" id="ARBA00022679"/>
    </source>
</evidence>
<evidence type="ECO:0000256" key="1">
    <source>
        <dbReference type="ARBA" id="ARBA00022603"/>
    </source>
</evidence>
<dbReference type="Proteomes" id="UP001278766">
    <property type="component" value="Unassembled WGS sequence"/>
</dbReference>
<dbReference type="GO" id="GO:0032259">
    <property type="term" value="P:methylation"/>
    <property type="evidence" value="ECO:0007669"/>
    <property type="project" value="UniProtKB-KW"/>
</dbReference>
<reference evidence="6" key="2">
    <citation type="submission" date="2023-06" db="EMBL/GenBank/DDBJ databases">
        <authorList>
            <consortium name="Lawrence Berkeley National Laboratory"/>
            <person name="Haridas S."/>
            <person name="Hensen N."/>
            <person name="Bonometti L."/>
            <person name="Westerberg I."/>
            <person name="Brannstrom I.O."/>
            <person name="Guillou S."/>
            <person name="Cros-Aarteil S."/>
            <person name="Calhoun S."/>
            <person name="Kuo A."/>
            <person name="Mondo S."/>
            <person name="Pangilinan J."/>
            <person name="Riley R."/>
            <person name="Labutti K."/>
            <person name="Andreopoulos B."/>
            <person name="Lipzen A."/>
            <person name="Chen C."/>
            <person name="Yanf M."/>
            <person name="Daum C."/>
            <person name="Ng V."/>
            <person name="Clum A."/>
            <person name="Steindorff A."/>
            <person name="Ohm R."/>
            <person name="Martin F."/>
            <person name="Silar P."/>
            <person name="Natvig D."/>
            <person name="Lalanne C."/>
            <person name="Gautier V."/>
            <person name="Ament-Velasquez S.L."/>
            <person name="Kruys A."/>
            <person name="Hutchinson M.I."/>
            <person name="Powell A.J."/>
            <person name="Barry K."/>
            <person name="Miller A.N."/>
            <person name="Grigoriev I.V."/>
            <person name="Debuchy R."/>
            <person name="Gladieux P."/>
            <person name="Thoren M.H."/>
            <person name="Johannesson H."/>
        </authorList>
    </citation>
    <scope>NUCLEOTIDE SEQUENCE</scope>
    <source>
        <strain evidence="6">CBS 168.71</strain>
    </source>
</reference>
<keyword evidence="2" id="KW-0808">Transferase</keyword>
<dbReference type="SUPFAM" id="SSF46785">
    <property type="entry name" value="Winged helix' DNA-binding domain"/>
    <property type="match status" value="1"/>
</dbReference>
<dbReference type="Pfam" id="PF08100">
    <property type="entry name" value="Dimerisation"/>
    <property type="match status" value="1"/>
</dbReference>
<evidence type="ECO:0000313" key="7">
    <source>
        <dbReference type="Proteomes" id="UP001278766"/>
    </source>
</evidence>
<feature type="domain" description="O-methyltransferase dimerisation" evidence="5">
    <location>
        <begin position="54"/>
        <end position="132"/>
    </location>
</feature>
<feature type="domain" description="O-methyltransferase C-terminal" evidence="4">
    <location>
        <begin position="232"/>
        <end position="376"/>
    </location>
</feature>
<dbReference type="AlphaFoldDB" id="A0AAE0LWQ5"/>
<dbReference type="InterPro" id="IPR036390">
    <property type="entry name" value="WH_DNA-bd_sf"/>
</dbReference>
<gene>
    <name evidence="6" type="ORF">B0H64DRAFT_100807</name>
</gene>
<evidence type="ECO:0000313" key="6">
    <source>
        <dbReference type="EMBL" id="KAK3299479.1"/>
    </source>
</evidence>
<dbReference type="SUPFAM" id="SSF53335">
    <property type="entry name" value="S-adenosyl-L-methionine-dependent methyltransferases"/>
    <property type="match status" value="1"/>
</dbReference>
<dbReference type="InterPro" id="IPR029063">
    <property type="entry name" value="SAM-dependent_MTases_sf"/>
</dbReference>
<dbReference type="InterPro" id="IPR036388">
    <property type="entry name" value="WH-like_DNA-bd_sf"/>
</dbReference>
<protein>
    <submittedName>
        <fullName evidence="6">Sterigmatocystin 8-O-methyltransferase</fullName>
    </submittedName>
</protein>
<dbReference type="GO" id="GO:0008171">
    <property type="term" value="F:O-methyltransferase activity"/>
    <property type="evidence" value="ECO:0007669"/>
    <property type="project" value="InterPro"/>
</dbReference>
<dbReference type="InterPro" id="IPR001077">
    <property type="entry name" value="COMT_C"/>
</dbReference>
<accession>A0AAE0LWQ5</accession>
<name>A0AAE0LWQ5_9PEZI</name>
<dbReference type="PANTHER" id="PTHR43712">
    <property type="entry name" value="PUTATIVE (AFU_ORTHOLOGUE AFUA_4G14580)-RELATED"/>
    <property type="match status" value="1"/>
</dbReference>
<keyword evidence="7" id="KW-1185">Reference proteome</keyword>
<evidence type="ECO:0000256" key="3">
    <source>
        <dbReference type="ARBA" id="ARBA00022691"/>
    </source>
</evidence>
<reference evidence="6" key="1">
    <citation type="journal article" date="2023" name="Mol. Phylogenet. Evol.">
        <title>Genome-scale phylogeny and comparative genomics of the fungal order Sordariales.</title>
        <authorList>
            <person name="Hensen N."/>
            <person name="Bonometti L."/>
            <person name="Westerberg I."/>
            <person name="Brannstrom I.O."/>
            <person name="Guillou S."/>
            <person name="Cros-Aarteil S."/>
            <person name="Calhoun S."/>
            <person name="Haridas S."/>
            <person name="Kuo A."/>
            <person name="Mondo S."/>
            <person name="Pangilinan J."/>
            <person name="Riley R."/>
            <person name="LaButti K."/>
            <person name="Andreopoulos B."/>
            <person name="Lipzen A."/>
            <person name="Chen C."/>
            <person name="Yan M."/>
            <person name="Daum C."/>
            <person name="Ng V."/>
            <person name="Clum A."/>
            <person name="Steindorff A."/>
            <person name="Ohm R.A."/>
            <person name="Martin F."/>
            <person name="Silar P."/>
            <person name="Natvig D.O."/>
            <person name="Lalanne C."/>
            <person name="Gautier V."/>
            <person name="Ament-Velasquez S.L."/>
            <person name="Kruys A."/>
            <person name="Hutchinson M.I."/>
            <person name="Powell A.J."/>
            <person name="Barry K."/>
            <person name="Miller A.N."/>
            <person name="Grigoriev I.V."/>
            <person name="Debuchy R."/>
            <person name="Gladieux P."/>
            <person name="Hiltunen Thoren M."/>
            <person name="Johannesson H."/>
        </authorList>
    </citation>
    <scope>NUCLEOTIDE SEQUENCE</scope>
    <source>
        <strain evidence="6">CBS 168.71</strain>
    </source>
</reference>
<keyword evidence="1" id="KW-0489">Methyltransferase</keyword>